<dbReference type="GO" id="GO:0005886">
    <property type="term" value="C:plasma membrane"/>
    <property type="evidence" value="ECO:0007669"/>
    <property type="project" value="UniProtKB-SubCell"/>
</dbReference>
<dbReference type="Proteomes" id="UP000469724">
    <property type="component" value="Unassembled WGS sequence"/>
</dbReference>
<dbReference type="GO" id="GO:0055085">
    <property type="term" value="P:transmembrane transport"/>
    <property type="evidence" value="ECO:0007669"/>
    <property type="project" value="InterPro"/>
</dbReference>
<evidence type="ECO:0000256" key="1">
    <source>
        <dbReference type="ARBA" id="ARBA00004651"/>
    </source>
</evidence>
<dbReference type="PANTHER" id="PTHR42929">
    <property type="entry name" value="INNER MEMBRANE ABC TRANSPORTER PERMEASE PROTEIN YDCU-RELATED-RELATED"/>
    <property type="match status" value="1"/>
</dbReference>
<feature type="transmembrane region" description="Helical" evidence="8">
    <location>
        <begin position="69"/>
        <end position="90"/>
    </location>
</feature>
<keyword evidence="7 8" id="KW-0472">Membrane</keyword>
<dbReference type="PANTHER" id="PTHR42929:SF1">
    <property type="entry name" value="INNER MEMBRANE ABC TRANSPORTER PERMEASE PROTEIN YDCU-RELATED"/>
    <property type="match status" value="1"/>
</dbReference>
<evidence type="ECO:0000256" key="6">
    <source>
        <dbReference type="ARBA" id="ARBA00022989"/>
    </source>
</evidence>
<evidence type="ECO:0000256" key="2">
    <source>
        <dbReference type="ARBA" id="ARBA00007069"/>
    </source>
</evidence>
<keyword evidence="5 8" id="KW-0812">Transmembrane</keyword>
<feature type="transmembrane region" description="Helical" evidence="8">
    <location>
        <begin position="12"/>
        <end position="36"/>
    </location>
</feature>
<keyword evidence="3 8" id="KW-0813">Transport</keyword>
<feature type="transmembrane region" description="Helical" evidence="8">
    <location>
        <begin position="252"/>
        <end position="274"/>
    </location>
</feature>
<comment type="caution">
    <text evidence="10">The sequence shown here is derived from an EMBL/GenBank/DDBJ whole genome shotgun (WGS) entry which is preliminary data.</text>
</comment>
<evidence type="ECO:0000256" key="5">
    <source>
        <dbReference type="ARBA" id="ARBA00022692"/>
    </source>
</evidence>
<dbReference type="CDD" id="cd06261">
    <property type="entry name" value="TM_PBP2"/>
    <property type="match status" value="1"/>
</dbReference>
<feature type="domain" description="ABC transmembrane type-1" evidence="9">
    <location>
        <begin position="65"/>
        <end position="271"/>
    </location>
</feature>
<comment type="similarity">
    <text evidence="2">Belongs to the binding-protein-dependent transport system permease family. CysTW subfamily.</text>
</comment>
<dbReference type="Pfam" id="PF00528">
    <property type="entry name" value="BPD_transp_1"/>
    <property type="match status" value="1"/>
</dbReference>
<evidence type="ECO:0000256" key="8">
    <source>
        <dbReference type="RuleBase" id="RU363032"/>
    </source>
</evidence>
<proteinExistence type="inferred from homology"/>
<reference evidence="10 11" key="1">
    <citation type="submission" date="2020-02" db="EMBL/GenBank/DDBJ databases">
        <title>Comparative genomics of sulfur disproportionating microorganisms.</title>
        <authorList>
            <person name="Ward L.M."/>
            <person name="Bertran E."/>
            <person name="Johnston D.T."/>
        </authorList>
    </citation>
    <scope>NUCLEOTIDE SEQUENCE [LARGE SCALE GENOMIC DNA]</scope>
    <source>
        <strain evidence="10 11">DSM 3696</strain>
    </source>
</reference>
<sequence length="284" mass="31793">MKDRSLFKTIAVTLTVGWLAVFVIVPNLLTLIAGFLTRGEPEFVLPIFTFDNYARLFDPAFFEIFLDSVWLALGTTVLCLLVGYPFAYILARMTPARRRMGLVFVIIPFWTNSLIRTYALIAILNVNGLFNSALLWLGVISEPVELLYTNTAVFIGFTYTLLPFMILPLYASIEKLDHRLIEAARDLGAGSFQTFFRVSLPLTLPGIIAGSMLVFLPALSMFYVPDILGGAKSLLVGNFIRNQFLVARDWPFGAAASVLLTVVMGLLLYVYWLCQKRVRRAEPA</sequence>
<evidence type="ECO:0000259" key="9">
    <source>
        <dbReference type="PROSITE" id="PS50928"/>
    </source>
</evidence>
<keyword evidence="6 8" id="KW-1133">Transmembrane helix</keyword>
<protein>
    <submittedName>
        <fullName evidence="10">Spermidine/putrescine ABC transporter permease PotB</fullName>
    </submittedName>
</protein>
<evidence type="ECO:0000256" key="7">
    <source>
        <dbReference type="ARBA" id="ARBA00023136"/>
    </source>
</evidence>
<dbReference type="SUPFAM" id="SSF161098">
    <property type="entry name" value="MetI-like"/>
    <property type="match status" value="1"/>
</dbReference>
<dbReference type="Gene3D" id="1.10.3720.10">
    <property type="entry name" value="MetI-like"/>
    <property type="match status" value="1"/>
</dbReference>
<dbReference type="AlphaFoldDB" id="A0A7K3NNF9"/>
<accession>A0A7K3NNF9</accession>
<evidence type="ECO:0000256" key="4">
    <source>
        <dbReference type="ARBA" id="ARBA00022475"/>
    </source>
</evidence>
<evidence type="ECO:0000256" key="3">
    <source>
        <dbReference type="ARBA" id="ARBA00022448"/>
    </source>
</evidence>
<evidence type="ECO:0000313" key="11">
    <source>
        <dbReference type="Proteomes" id="UP000469724"/>
    </source>
</evidence>
<dbReference type="PROSITE" id="PS50928">
    <property type="entry name" value="ABC_TM1"/>
    <property type="match status" value="1"/>
</dbReference>
<evidence type="ECO:0000313" key="10">
    <source>
        <dbReference type="EMBL" id="NDY57728.1"/>
    </source>
</evidence>
<name>A0A7K3NNF9_9BACT</name>
<feature type="transmembrane region" description="Helical" evidence="8">
    <location>
        <begin position="146"/>
        <end position="171"/>
    </location>
</feature>
<comment type="subcellular location">
    <subcellularLocation>
        <location evidence="1 8">Cell membrane</location>
        <topology evidence="1 8">Multi-pass membrane protein</topology>
    </subcellularLocation>
</comment>
<dbReference type="NCBIfam" id="NF007044">
    <property type="entry name" value="PRK09497.1"/>
    <property type="match status" value="1"/>
</dbReference>
<organism evidence="10 11">
    <name type="scientific">Desulfolutivibrio sulfodismutans</name>
    <dbReference type="NCBI Taxonomy" id="63561"/>
    <lineage>
        <taxon>Bacteria</taxon>
        <taxon>Pseudomonadati</taxon>
        <taxon>Thermodesulfobacteriota</taxon>
        <taxon>Desulfovibrionia</taxon>
        <taxon>Desulfovibrionales</taxon>
        <taxon>Desulfovibrionaceae</taxon>
        <taxon>Desulfolutivibrio</taxon>
    </lineage>
</organism>
<feature type="transmembrane region" description="Helical" evidence="8">
    <location>
        <begin position="202"/>
        <end position="224"/>
    </location>
</feature>
<feature type="transmembrane region" description="Helical" evidence="8">
    <location>
        <begin position="102"/>
        <end position="126"/>
    </location>
</feature>
<gene>
    <name evidence="10" type="primary">potB</name>
    <name evidence="10" type="ORF">G3N56_13405</name>
</gene>
<keyword evidence="4" id="KW-1003">Cell membrane</keyword>
<dbReference type="InterPro" id="IPR000515">
    <property type="entry name" value="MetI-like"/>
</dbReference>
<dbReference type="InterPro" id="IPR035906">
    <property type="entry name" value="MetI-like_sf"/>
</dbReference>
<dbReference type="EMBL" id="JAAGRQ010000059">
    <property type="protein sequence ID" value="NDY57728.1"/>
    <property type="molecule type" value="Genomic_DNA"/>
</dbReference>
<keyword evidence="11" id="KW-1185">Reference proteome</keyword>
<dbReference type="RefSeq" id="WP_163302810.1">
    <property type="nucleotide sequence ID" value="NZ_JAAGRQ010000059.1"/>
</dbReference>